<organism evidence="1 2">
    <name type="scientific">Lentinula raphanica</name>
    <dbReference type="NCBI Taxonomy" id="153919"/>
    <lineage>
        <taxon>Eukaryota</taxon>
        <taxon>Fungi</taxon>
        <taxon>Dikarya</taxon>
        <taxon>Basidiomycota</taxon>
        <taxon>Agaricomycotina</taxon>
        <taxon>Agaricomycetes</taxon>
        <taxon>Agaricomycetidae</taxon>
        <taxon>Agaricales</taxon>
        <taxon>Marasmiineae</taxon>
        <taxon>Omphalotaceae</taxon>
        <taxon>Lentinula</taxon>
    </lineage>
</organism>
<accession>A0AA38UEV3</accession>
<keyword evidence="2" id="KW-1185">Reference proteome</keyword>
<evidence type="ECO:0000313" key="1">
    <source>
        <dbReference type="EMBL" id="KAJ3835517.1"/>
    </source>
</evidence>
<gene>
    <name evidence="1" type="ORF">F5878DRAFT_627695</name>
</gene>
<proteinExistence type="predicted"/>
<evidence type="ECO:0000313" key="2">
    <source>
        <dbReference type="Proteomes" id="UP001163846"/>
    </source>
</evidence>
<sequence length="157" mass="18494">MTTVSTRRVCPHRQFLPPEQPPPCQGIRVVSCGHITPAYQLGWWIPMEKLPEYFPGKSAEFSTFWQDEVRKPWKKAGHNEKYTSKKYKDVRYQPMLTTGTQNGDAYLFIWITDNDNQEAIDMAQNQEFIEDVMQMAQIKDSFDEKLQWIKFGSLRVR</sequence>
<protein>
    <submittedName>
        <fullName evidence="1">Uncharacterized protein</fullName>
    </submittedName>
</protein>
<dbReference type="EMBL" id="MU806404">
    <property type="protein sequence ID" value="KAJ3835517.1"/>
    <property type="molecule type" value="Genomic_DNA"/>
</dbReference>
<comment type="caution">
    <text evidence="1">The sequence shown here is derived from an EMBL/GenBank/DDBJ whole genome shotgun (WGS) entry which is preliminary data.</text>
</comment>
<dbReference type="AlphaFoldDB" id="A0AA38UEV3"/>
<name>A0AA38UEV3_9AGAR</name>
<reference evidence="1" key="1">
    <citation type="submission" date="2022-08" db="EMBL/GenBank/DDBJ databases">
        <authorList>
            <consortium name="DOE Joint Genome Institute"/>
            <person name="Min B."/>
            <person name="Riley R."/>
            <person name="Sierra-Patev S."/>
            <person name="Naranjo-Ortiz M."/>
            <person name="Looney B."/>
            <person name="Konkel Z."/>
            <person name="Slot J.C."/>
            <person name="Sakamoto Y."/>
            <person name="Steenwyk J.L."/>
            <person name="Rokas A."/>
            <person name="Carro J."/>
            <person name="Camarero S."/>
            <person name="Ferreira P."/>
            <person name="Molpeceres G."/>
            <person name="Ruiz-Duenas F.J."/>
            <person name="Serrano A."/>
            <person name="Henrissat B."/>
            <person name="Drula E."/>
            <person name="Hughes K.W."/>
            <person name="Mata J.L."/>
            <person name="Ishikawa N.K."/>
            <person name="Vargas-Isla R."/>
            <person name="Ushijima S."/>
            <person name="Smith C.A."/>
            <person name="Ahrendt S."/>
            <person name="Andreopoulos W."/>
            <person name="He G."/>
            <person name="Labutti K."/>
            <person name="Lipzen A."/>
            <person name="Ng V."/>
            <person name="Sandor L."/>
            <person name="Barry K."/>
            <person name="Martinez A.T."/>
            <person name="Xiao Y."/>
            <person name="Gibbons J.G."/>
            <person name="Terashima K."/>
            <person name="Hibbett D.S."/>
            <person name="Grigoriev I.V."/>
        </authorList>
    </citation>
    <scope>NUCLEOTIDE SEQUENCE</scope>
    <source>
        <strain evidence="1">TFB9207</strain>
    </source>
</reference>
<dbReference type="Proteomes" id="UP001163846">
    <property type="component" value="Unassembled WGS sequence"/>
</dbReference>